<keyword evidence="2" id="KW-1185">Reference proteome</keyword>
<evidence type="ECO:0000313" key="1">
    <source>
        <dbReference type="EMBL" id="MCM5682499.1"/>
    </source>
</evidence>
<dbReference type="EMBL" id="JAMKFE010000020">
    <property type="protein sequence ID" value="MCM5682499.1"/>
    <property type="molecule type" value="Genomic_DNA"/>
</dbReference>
<dbReference type="Proteomes" id="UP001165541">
    <property type="component" value="Unassembled WGS sequence"/>
</dbReference>
<name>A0ABT0YVR5_9BURK</name>
<organism evidence="1 2">
    <name type="scientific">Caldimonas mangrovi</name>
    <dbReference type="NCBI Taxonomy" id="2944811"/>
    <lineage>
        <taxon>Bacteria</taxon>
        <taxon>Pseudomonadati</taxon>
        <taxon>Pseudomonadota</taxon>
        <taxon>Betaproteobacteria</taxon>
        <taxon>Burkholderiales</taxon>
        <taxon>Sphaerotilaceae</taxon>
        <taxon>Caldimonas</taxon>
    </lineage>
</organism>
<accession>A0ABT0YVR5</accession>
<gene>
    <name evidence="1" type="ORF">M8A51_23465</name>
</gene>
<proteinExistence type="predicted"/>
<dbReference type="RefSeq" id="WP_251780981.1">
    <property type="nucleotide sequence ID" value="NZ_JAMKFE010000020.1"/>
</dbReference>
<evidence type="ECO:0000313" key="2">
    <source>
        <dbReference type="Proteomes" id="UP001165541"/>
    </source>
</evidence>
<protein>
    <submittedName>
        <fullName evidence="1">Uncharacterized protein</fullName>
    </submittedName>
</protein>
<sequence>MSDIKLPELPKRFDAICALNECGDIEEVQVYTAEQMQEYAKQAAEMERERFGEEAAKMAEVWDWSLAQSIRARSRS</sequence>
<reference evidence="1" key="1">
    <citation type="submission" date="2022-05" db="EMBL/GenBank/DDBJ databases">
        <title>Schlegelella sp. nov., isolated from mangrove soil.</title>
        <authorList>
            <person name="Liu Y."/>
            <person name="Ge X."/>
            <person name="Liu W."/>
        </authorList>
    </citation>
    <scope>NUCLEOTIDE SEQUENCE</scope>
    <source>
        <strain evidence="1">S2-27</strain>
    </source>
</reference>
<comment type="caution">
    <text evidence="1">The sequence shown here is derived from an EMBL/GenBank/DDBJ whole genome shotgun (WGS) entry which is preliminary data.</text>
</comment>